<feature type="compositionally biased region" description="Polar residues" evidence="3">
    <location>
        <begin position="351"/>
        <end position="371"/>
    </location>
</feature>
<dbReference type="InterPro" id="IPR002812">
    <property type="entry name" value="DHQS"/>
</dbReference>
<reference evidence="7" key="3">
    <citation type="submission" date="2020-12" db="UniProtKB">
        <authorList>
            <consortium name="EnsemblPlants"/>
        </authorList>
    </citation>
    <scope>IDENTIFICATION</scope>
</reference>
<feature type="compositionally biased region" description="Polar residues" evidence="3">
    <location>
        <begin position="203"/>
        <end position="221"/>
    </location>
</feature>
<dbReference type="Gramene" id="Pp3c10_1080V3.4">
    <property type="protein sequence ID" value="Pp3c10_1080V3.4"/>
    <property type="gene ID" value="Pp3c10_1080"/>
</dbReference>
<feature type="domain" description="3-dehydroquinate synthase N-terminal" evidence="4">
    <location>
        <begin position="420"/>
        <end position="576"/>
    </location>
</feature>
<keyword evidence="1" id="KW-0028">Amino-acid biosynthesis</keyword>
<evidence type="ECO:0000256" key="3">
    <source>
        <dbReference type="SAM" id="MobiDB-lite"/>
    </source>
</evidence>
<dbReference type="EnsemblPlants" id="Pp3c10_1080V3.4">
    <property type="protein sequence ID" value="Pp3c10_1080V3.4"/>
    <property type="gene ID" value="Pp3c10_1080"/>
</dbReference>
<dbReference type="GeneID" id="112287714"/>
<organism evidence="6">
    <name type="scientific">Physcomitrium patens</name>
    <name type="common">Spreading-leaved earth moss</name>
    <name type="synonym">Physcomitrella patens</name>
    <dbReference type="NCBI Taxonomy" id="3218"/>
    <lineage>
        <taxon>Eukaryota</taxon>
        <taxon>Viridiplantae</taxon>
        <taxon>Streptophyta</taxon>
        <taxon>Embryophyta</taxon>
        <taxon>Bryophyta</taxon>
        <taxon>Bryophytina</taxon>
        <taxon>Bryopsida</taxon>
        <taxon>Funariidae</taxon>
        <taxon>Funariales</taxon>
        <taxon>Funariaceae</taxon>
        <taxon>Physcomitrium</taxon>
    </lineage>
</organism>
<dbReference type="EnsemblPlants" id="Pp3c10_1080V3.7">
    <property type="protein sequence ID" value="Pp3c10_1080V3.7"/>
    <property type="gene ID" value="Pp3c10_1080"/>
</dbReference>
<proteinExistence type="predicted"/>
<dbReference type="Gramene" id="Pp3c10_1080V3.8">
    <property type="protein sequence ID" value="Pp3c10_1080V3.8"/>
    <property type="gene ID" value="Pp3c10_1080"/>
</dbReference>
<dbReference type="Gramene" id="Pp3c10_1080V3.1">
    <property type="protein sequence ID" value="Pp3c10_1080V3.1"/>
    <property type="gene ID" value="Pp3c10_1080"/>
</dbReference>
<dbReference type="EnsemblPlants" id="Pp3c10_1080V3.9">
    <property type="protein sequence ID" value="Pp3c10_1080V3.9"/>
    <property type="gene ID" value="Pp3c10_1080"/>
</dbReference>
<dbReference type="GO" id="GO:0016491">
    <property type="term" value="F:oxidoreductase activity"/>
    <property type="evidence" value="ECO:0007669"/>
    <property type="project" value="InterPro"/>
</dbReference>
<dbReference type="InterPro" id="IPR014729">
    <property type="entry name" value="Rossmann-like_a/b/a_fold"/>
</dbReference>
<dbReference type="InterPro" id="IPR056179">
    <property type="entry name" value="DHQS_C"/>
</dbReference>
<dbReference type="PANTHER" id="PTHR33563:SF1">
    <property type="entry name" value="3-DEHYDROQUINATE SYNTHASE"/>
    <property type="match status" value="1"/>
</dbReference>
<dbReference type="EnsemblPlants" id="Pp3c10_1080V3.8">
    <property type="protein sequence ID" value="Pp3c10_1080V3.8"/>
    <property type="gene ID" value="Pp3c10_1080"/>
</dbReference>
<reference evidence="6 8" key="2">
    <citation type="journal article" date="2018" name="Plant J.">
        <title>The Physcomitrella patens chromosome-scale assembly reveals moss genome structure and evolution.</title>
        <authorList>
            <person name="Lang D."/>
            <person name="Ullrich K.K."/>
            <person name="Murat F."/>
            <person name="Fuchs J."/>
            <person name="Jenkins J."/>
            <person name="Haas F.B."/>
            <person name="Piednoel M."/>
            <person name="Gundlach H."/>
            <person name="Van Bel M."/>
            <person name="Meyberg R."/>
            <person name="Vives C."/>
            <person name="Morata J."/>
            <person name="Symeonidi A."/>
            <person name="Hiss M."/>
            <person name="Muchero W."/>
            <person name="Kamisugi Y."/>
            <person name="Saleh O."/>
            <person name="Blanc G."/>
            <person name="Decker E.L."/>
            <person name="van Gessel N."/>
            <person name="Grimwood J."/>
            <person name="Hayes R.D."/>
            <person name="Graham S.W."/>
            <person name="Gunter L.E."/>
            <person name="McDaniel S.F."/>
            <person name="Hoernstein S.N.W."/>
            <person name="Larsson A."/>
            <person name="Li F.W."/>
            <person name="Perroud P.F."/>
            <person name="Phillips J."/>
            <person name="Ranjan P."/>
            <person name="Rokshar D.S."/>
            <person name="Rothfels C.J."/>
            <person name="Schneider L."/>
            <person name="Shu S."/>
            <person name="Stevenson D.W."/>
            <person name="Thummler F."/>
            <person name="Tillich M."/>
            <person name="Villarreal Aguilar J.C."/>
            <person name="Widiez T."/>
            <person name="Wong G.K."/>
            <person name="Wymore A."/>
            <person name="Zhang Y."/>
            <person name="Zimmer A.D."/>
            <person name="Quatrano R.S."/>
            <person name="Mayer K.F.X."/>
            <person name="Goodstein D."/>
            <person name="Casacuberta J.M."/>
            <person name="Vandepoele K."/>
            <person name="Reski R."/>
            <person name="Cuming A.C."/>
            <person name="Tuskan G.A."/>
            <person name="Maumus F."/>
            <person name="Salse J."/>
            <person name="Schmutz J."/>
            <person name="Rensing S.A."/>
        </authorList>
    </citation>
    <scope>NUCLEOTIDE SEQUENCE [LARGE SCALE GENOMIC DNA]</scope>
    <source>
        <strain evidence="7 8">cv. Gransden 2004</strain>
    </source>
</reference>
<dbReference type="RefSeq" id="XP_024386810.1">
    <property type="nucleotide sequence ID" value="XM_024531042.2"/>
</dbReference>
<dbReference type="GO" id="GO:0003856">
    <property type="term" value="F:3-dehydroquinate synthase activity"/>
    <property type="evidence" value="ECO:0007669"/>
    <property type="project" value="InterPro"/>
</dbReference>
<dbReference type="Gene3D" id="3.40.50.620">
    <property type="entry name" value="HUPs"/>
    <property type="match status" value="1"/>
</dbReference>
<dbReference type="Pfam" id="PF26558">
    <property type="entry name" value="DHQS_2nd"/>
    <property type="match status" value="1"/>
</dbReference>
<feature type="region of interest" description="Disordered" evidence="3">
    <location>
        <begin position="343"/>
        <end position="399"/>
    </location>
</feature>
<evidence type="ECO:0000259" key="4">
    <source>
        <dbReference type="Pfam" id="PF01959"/>
    </source>
</evidence>
<evidence type="ECO:0000313" key="8">
    <source>
        <dbReference type="Proteomes" id="UP000006727"/>
    </source>
</evidence>
<accession>A0A2K1JX64</accession>
<dbReference type="EnsemblPlants" id="Pp3c10_1080V3.5">
    <property type="protein sequence ID" value="Pp3c10_1080V3.5"/>
    <property type="gene ID" value="Pp3c10_1080"/>
</dbReference>
<dbReference type="Proteomes" id="UP000006727">
    <property type="component" value="Chromosome 10"/>
</dbReference>
<dbReference type="InterPro" id="IPR030960">
    <property type="entry name" value="DHQS/DOIS_N"/>
</dbReference>
<evidence type="ECO:0000256" key="2">
    <source>
        <dbReference type="ARBA" id="ARBA00023141"/>
    </source>
</evidence>
<gene>
    <name evidence="7" type="primary">LOC112287714</name>
    <name evidence="6" type="ORF">PHYPA_013245</name>
</gene>
<feature type="compositionally biased region" description="Low complexity" evidence="3">
    <location>
        <begin position="382"/>
        <end position="399"/>
    </location>
</feature>
<dbReference type="Gramene" id="Pp3c10_1080V3.7">
    <property type="protein sequence ID" value="Pp3c10_1080V3.7"/>
    <property type="gene ID" value="Pp3c10_1080"/>
</dbReference>
<evidence type="ECO:0000256" key="1">
    <source>
        <dbReference type="ARBA" id="ARBA00022605"/>
    </source>
</evidence>
<dbReference type="STRING" id="3218.A0A2K1JX64"/>
<dbReference type="EnsemblPlants" id="Pp3c10_1080V3.10">
    <property type="protein sequence ID" value="Pp3c10_1080V3.10"/>
    <property type="gene ID" value="Pp3c10_1080"/>
</dbReference>
<feature type="region of interest" description="Disordered" evidence="3">
    <location>
        <begin position="203"/>
        <end position="244"/>
    </location>
</feature>
<dbReference type="KEGG" id="ppp:112287714"/>
<dbReference type="Gramene" id="Pp3c10_1080V3.5">
    <property type="protein sequence ID" value="Pp3c10_1080V3.5"/>
    <property type="gene ID" value="Pp3c10_1080"/>
</dbReference>
<dbReference type="FunCoup" id="A0A2K1JX64">
    <property type="interactions" value="223"/>
</dbReference>
<protein>
    <recommendedName>
        <fullName evidence="9">3-dehydroquinate synthase</fullName>
    </recommendedName>
</protein>
<dbReference type="Gramene" id="Pp3c10_1080V3.9">
    <property type="protein sequence ID" value="Pp3c10_1080V3.9"/>
    <property type="gene ID" value="Pp3c10_1080"/>
</dbReference>
<dbReference type="EMBL" id="ABEU02000010">
    <property type="protein sequence ID" value="PNR46126.1"/>
    <property type="molecule type" value="Genomic_DNA"/>
</dbReference>
<evidence type="ECO:0000313" key="6">
    <source>
        <dbReference type="EMBL" id="PNR46126.1"/>
    </source>
</evidence>
<keyword evidence="2" id="KW-0057">Aromatic amino acid biosynthesis</keyword>
<dbReference type="Gramene" id="Pp3c10_1080V3.6">
    <property type="protein sequence ID" value="Pp3c10_1080V3.6"/>
    <property type="gene ID" value="Pp3c10_1080"/>
</dbReference>
<dbReference type="OrthoDB" id="3275at2759"/>
<dbReference type="PaxDb" id="3218-PP1S95_93V6.1"/>
<reference evidence="6 8" key="1">
    <citation type="journal article" date="2008" name="Science">
        <title>The Physcomitrella genome reveals evolutionary insights into the conquest of land by plants.</title>
        <authorList>
            <person name="Rensing S."/>
            <person name="Lang D."/>
            <person name="Zimmer A."/>
            <person name="Terry A."/>
            <person name="Salamov A."/>
            <person name="Shapiro H."/>
            <person name="Nishiyama T."/>
            <person name="Perroud P.-F."/>
            <person name="Lindquist E."/>
            <person name="Kamisugi Y."/>
            <person name="Tanahashi T."/>
            <person name="Sakakibara K."/>
            <person name="Fujita T."/>
            <person name="Oishi K."/>
            <person name="Shin-I T."/>
            <person name="Kuroki Y."/>
            <person name="Toyoda A."/>
            <person name="Suzuki Y."/>
            <person name="Hashimoto A."/>
            <person name="Yamaguchi K."/>
            <person name="Sugano A."/>
            <person name="Kohara Y."/>
            <person name="Fujiyama A."/>
            <person name="Anterola A."/>
            <person name="Aoki S."/>
            <person name="Ashton N."/>
            <person name="Barbazuk W.B."/>
            <person name="Barker E."/>
            <person name="Bennetzen J."/>
            <person name="Bezanilla M."/>
            <person name="Blankenship R."/>
            <person name="Cho S.H."/>
            <person name="Dutcher S."/>
            <person name="Estelle M."/>
            <person name="Fawcett J.A."/>
            <person name="Gundlach H."/>
            <person name="Hanada K."/>
            <person name="Heyl A."/>
            <person name="Hicks K.A."/>
            <person name="Hugh J."/>
            <person name="Lohr M."/>
            <person name="Mayer K."/>
            <person name="Melkozernov A."/>
            <person name="Murata T."/>
            <person name="Nelson D."/>
            <person name="Pils B."/>
            <person name="Prigge M."/>
            <person name="Reiss B."/>
            <person name="Renner T."/>
            <person name="Rombauts S."/>
            <person name="Rushton P."/>
            <person name="Sanderfoot A."/>
            <person name="Schween G."/>
            <person name="Shiu S.-H."/>
            <person name="Stueber K."/>
            <person name="Theodoulou F.L."/>
            <person name="Tu H."/>
            <person name="Van de Peer Y."/>
            <person name="Verrier P.J."/>
            <person name="Waters E."/>
            <person name="Wood A."/>
            <person name="Yang L."/>
            <person name="Cove D."/>
            <person name="Cuming A."/>
            <person name="Hasebe M."/>
            <person name="Lucas S."/>
            <person name="Mishler D.B."/>
            <person name="Reski R."/>
            <person name="Grigoriev I."/>
            <person name="Quatrano R.S."/>
            <person name="Boore J.L."/>
        </authorList>
    </citation>
    <scope>NUCLEOTIDE SEQUENCE [LARGE SCALE GENOMIC DNA]</scope>
    <source>
        <strain evidence="7 8">cv. Gransden 2004</strain>
    </source>
</reference>
<feature type="domain" description="3-dehydroquinate synthase C-terminal" evidence="5">
    <location>
        <begin position="592"/>
        <end position="770"/>
    </location>
</feature>
<dbReference type="GO" id="GO:0009073">
    <property type="term" value="P:aromatic amino acid family biosynthetic process"/>
    <property type="evidence" value="ECO:0007669"/>
    <property type="project" value="InterPro"/>
</dbReference>
<keyword evidence="8" id="KW-1185">Reference proteome</keyword>
<dbReference type="AlphaFoldDB" id="A0A2K1JX64"/>
<dbReference type="Pfam" id="PF01959">
    <property type="entry name" value="DHQS"/>
    <property type="match status" value="1"/>
</dbReference>
<name>A0A2K1JX64_PHYPA</name>
<evidence type="ECO:0000313" key="7">
    <source>
        <dbReference type="EnsemblPlants" id="Pp3c10_1080V3.1"/>
    </source>
</evidence>
<sequence>MEMHRAQKPWSQNVVLVVMDLSKDVSSCAINWALSNVARNGDILRLLGIITHVQNSMGFKSRIDSNTWNGASRKTLETEIENKRCMLQNINNLDNKCKKAGVQLTIEVCVGQNPKTIVVEEAKNSGAYHVVVDKTMKKDRKYFIDNLTCFVTRVRASGGAESIRSFAVSKPTPQPPAGGPTPFNTLCSSFYISSQSSSYTKNLSTNDSLRGSSVSSTTFNQDFKESKERMGLPTTTKRNSMASTNSTSISSFSMTFDTISSCDDLFSISHETISERDASLCGSELTTSDHNNAGGSGVMSTRVDIKVDGPRNTIPRPQWNARSSAPQFDESLKLSSGLSSSQLSHGLPIRSSMNRNSALSRTSSGNASSVCGRSEGCGRSLGSTRSTASGVSAGSGWSGGSIRSAGTVRPAMRQAVTISKTVWVWTTSKDVMTASVEGGWSTFIFTNETMDLANEWTSLAKINPLYLEDCQFLNSENKQVAILGQVGSSEELDILSDLMAKAKIVVMDALDWQCHGQQIFPAENMVAAFLGSNTALYAIASTASDAQLYLEALEKGADGIVLHTDDITEVFALKAYLKDQKSSTTNISLVEATVTQVESVGMGDRVCVDLCNLLNPGEGLLVGSFARALFLVHSECLESNYVSSRPFRVNAGPVHAYVGMAGGYTAYLSELHTGSQVMVVDAMGNTRPVLVGRVKIESRPLLLVEVEVGGQRHSVLLQNAETVCLCSSQDGNTAKALPVTCLKVGDRLLLSLQDEARHTGVQIQDFLVEK</sequence>
<dbReference type="EnsemblPlants" id="Pp3c10_1080V3.6">
    <property type="protein sequence ID" value="Pp3c10_1080V3.6"/>
    <property type="gene ID" value="Pp3c10_1080"/>
</dbReference>
<evidence type="ECO:0008006" key="9">
    <source>
        <dbReference type="Google" id="ProtNLM"/>
    </source>
</evidence>
<dbReference type="PANTHER" id="PTHR33563">
    <property type="match status" value="1"/>
</dbReference>
<dbReference type="EnsemblPlants" id="Pp3c10_1080V3.1">
    <property type="protein sequence ID" value="Pp3c10_1080V3.1"/>
    <property type="gene ID" value="Pp3c10_1080"/>
</dbReference>
<feature type="region of interest" description="Disordered" evidence="3">
    <location>
        <begin position="307"/>
        <end position="331"/>
    </location>
</feature>
<evidence type="ECO:0000259" key="5">
    <source>
        <dbReference type="Pfam" id="PF26558"/>
    </source>
</evidence>
<dbReference type="Gramene" id="Pp3c10_1080V3.10">
    <property type="protein sequence ID" value="Pp3c10_1080V3.10"/>
    <property type="gene ID" value="Pp3c10_1080"/>
</dbReference>